<keyword evidence="1" id="KW-0233">DNA recombination</keyword>
<keyword evidence="1" id="KW-0378">Hydrolase</keyword>
<dbReference type="PANTHER" id="PTHR10492">
    <property type="match status" value="1"/>
</dbReference>
<dbReference type="GO" id="GO:0043139">
    <property type="term" value="F:5'-3' DNA helicase activity"/>
    <property type="evidence" value="ECO:0007669"/>
    <property type="project" value="UniProtKB-EC"/>
</dbReference>
<keyword evidence="1" id="KW-0067">ATP-binding</keyword>
<dbReference type="GO" id="GO:0006310">
    <property type="term" value="P:DNA recombination"/>
    <property type="evidence" value="ECO:0007669"/>
    <property type="project" value="UniProtKB-KW"/>
</dbReference>
<keyword evidence="1" id="KW-0547">Nucleotide-binding</keyword>
<comment type="cofactor">
    <cofactor evidence="1">
        <name>Mg(2+)</name>
        <dbReference type="ChEBI" id="CHEBI:18420"/>
    </cofactor>
</comment>
<gene>
    <name evidence="3" type="ORF">Tci_015165</name>
</gene>
<dbReference type="GO" id="GO:0006281">
    <property type="term" value="P:DNA repair"/>
    <property type="evidence" value="ECO:0007669"/>
    <property type="project" value="UniProtKB-KW"/>
</dbReference>
<comment type="similarity">
    <text evidence="1">Belongs to the helicase family.</text>
</comment>
<dbReference type="InterPro" id="IPR010285">
    <property type="entry name" value="DNA_helicase_pif1-like_DEAD"/>
</dbReference>
<evidence type="ECO:0000313" key="3">
    <source>
        <dbReference type="EMBL" id="GEU43187.1"/>
    </source>
</evidence>
<dbReference type="GO" id="GO:0016787">
    <property type="term" value="F:hydrolase activity"/>
    <property type="evidence" value="ECO:0007669"/>
    <property type="project" value="UniProtKB-KW"/>
</dbReference>
<keyword evidence="1" id="KW-0234">DNA repair</keyword>
<accession>A0A6L2K382</accession>
<dbReference type="PANTHER" id="PTHR10492:SF57">
    <property type="entry name" value="ATP-DEPENDENT DNA HELICASE"/>
    <property type="match status" value="1"/>
</dbReference>
<dbReference type="GO" id="GO:0000723">
    <property type="term" value="P:telomere maintenance"/>
    <property type="evidence" value="ECO:0007669"/>
    <property type="project" value="InterPro"/>
</dbReference>
<dbReference type="Pfam" id="PF05970">
    <property type="entry name" value="PIF1"/>
    <property type="match status" value="1"/>
</dbReference>
<comment type="catalytic activity">
    <reaction evidence="1">
        <text>ATP + H2O = ADP + phosphate + H(+)</text>
        <dbReference type="Rhea" id="RHEA:13065"/>
        <dbReference type="ChEBI" id="CHEBI:15377"/>
        <dbReference type="ChEBI" id="CHEBI:15378"/>
        <dbReference type="ChEBI" id="CHEBI:30616"/>
        <dbReference type="ChEBI" id="CHEBI:43474"/>
        <dbReference type="ChEBI" id="CHEBI:456216"/>
        <dbReference type="EC" id="5.6.2.3"/>
    </reaction>
</comment>
<dbReference type="EC" id="5.6.2.3" evidence="1"/>
<dbReference type="SUPFAM" id="SSF52540">
    <property type="entry name" value="P-loop containing nucleoside triphosphate hydrolases"/>
    <property type="match status" value="1"/>
</dbReference>
<dbReference type="AlphaFoldDB" id="A0A6L2K382"/>
<proteinExistence type="inferred from homology"/>
<dbReference type="GO" id="GO:0005524">
    <property type="term" value="F:ATP binding"/>
    <property type="evidence" value="ECO:0007669"/>
    <property type="project" value="UniProtKB-KW"/>
</dbReference>
<keyword evidence="1" id="KW-0227">DNA damage</keyword>
<sequence length="313" mass="36366">MLWMYICSKPTRQQLMLLFHFLTIVYVIKFQKRGLPHAYILLWLEEYYRCNAAIDIDDIILAELPSPTADIAGYKAMSDYMLHGPCGKDNRAVACNIEGKCSKHFLKPFYAETVIDQDGYPIYRRRDDKVCIKRYKKCLLFKYPELQLTMEQIQNYCLMIQHQQLYPQLNPEQRLIYEEAVDSIHNKKGQFHFVYGPWGTGKTFLYKTIISRLRSELKIVLTVASLGIASLLLPRLLIAGMYQPLRTMETLQGFNIETKYEVNEYNSNGNIDTQKQAFNQLVLAVGDGKVPARIKDGQDEPTWIEIPETFLIP</sequence>
<keyword evidence="1 3" id="KW-0347">Helicase</keyword>
<feature type="domain" description="DNA helicase Pif1-like DEAD-box helicase" evidence="2">
    <location>
        <begin position="168"/>
        <end position="235"/>
    </location>
</feature>
<dbReference type="EMBL" id="BKCJ010001674">
    <property type="protein sequence ID" value="GEU43187.1"/>
    <property type="molecule type" value="Genomic_DNA"/>
</dbReference>
<reference evidence="3" key="1">
    <citation type="journal article" date="2019" name="Sci. Rep.">
        <title>Draft genome of Tanacetum cinerariifolium, the natural source of mosquito coil.</title>
        <authorList>
            <person name="Yamashiro T."/>
            <person name="Shiraishi A."/>
            <person name="Satake H."/>
            <person name="Nakayama K."/>
        </authorList>
    </citation>
    <scope>NUCLEOTIDE SEQUENCE</scope>
</reference>
<dbReference type="InterPro" id="IPR027417">
    <property type="entry name" value="P-loop_NTPase"/>
</dbReference>
<organism evidence="3">
    <name type="scientific">Tanacetum cinerariifolium</name>
    <name type="common">Dalmatian daisy</name>
    <name type="synonym">Chrysanthemum cinerariifolium</name>
    <dbReference type="NCBI Taxonomy" id="118510"/>
    <lineage>
        <taxon>Eukaryota</taxon>
        <taxon>Viridiplantae</taxon>
        <taxon>Streptophyta</taxon>
        <taxon>Embryophyta</taxon>
        <taxon>Tracheophyta</taxon>
        <taxon>Spermatophyta</taxon>
        <taxon>Magnoliopsida</taxon>
        <taxon>eudicotyledons</taxon>
        <taxon>Gunneridae</taxon>
        <taxon>Pentapetalae</taxon>
        <taxon>asterids</taxon>
        <taxon>campanulids</taxon>
        <taxon>Asterales</taxon>
        <taxon>Asteraceae</taxon>
        <taxon>Asteroideae</taxon>
        <taxon>Anthemideae</taxon>
        <taxon>Anthemidinae</taxon>
        <taxon>Tanacetum</taxon>
    </lineage>
</organism>
<protein>
    <recommendedName>
        <fullName evidence="1">ATP-dependent DNA helicase</fullName>
        <ecNumber evidence="1">5.6.2.3</ecNumber>
    </recommendedName>
</protein>
<evidence type="ECO:0000256" key="1">
    <source>
        <dbReference type="RuleBase" id="RU363044"/>
    </source>
</evidence>
<name>A0A6L2K382_TANCI</name>
<comment type="caution">
    <text evidence="3">The sequence shown here is derived from an EMBL/GenBank/DDBJ whole genome shotgun (WGS) entry which is preliminary data.</text>
</comment>
<evidence type="ECO:0000259" key="2">
    <source>
        <dbReference type="Pfam" id="PF05970"/>
    </source>
</evidence>
<dbReference type="Gene3D" id="3.40.50.300">
    <property type="entry name" value="P-loop containing nucleotide triphosphate hydrolases"/>
    <property type="match status" value="1"/>
</dbReference>